<dbReference type="eggNOG" id="ENOG502SS3S">
    <property type="taxonomic scope" value="Eukaryota"/>
</dbReference>
<keyword evidence="4" id="KW-1185">Reference proteome</keyword>
<reference evidence="3 4" key="1">
    <citation type="journal article" date="2013" name="PLoS Genet.">
        <title>Genomic mechanisms accounting for the adaptation to parasitism in nematode-trapping fungi.</title>
        <authorList>
            <person name="Meerupati T."/>
            <person name="Andersson K.M."/>
            <person name="Friman E."/>
            <person name="Kumar D."/>
            <person name="Tunlid A."/>
            <person name="Ahren D."/>
        </authorList>
    </citation>
    <scope>NUCLEOTIDE SEQUENCE [LARGE SCALE GENOMIC DNA]</scope>
    <source>
        <strain evidence="3 4">CBS 200.50</strain>
    </source>
</reference>
<feature type="region of interest" description="Disordered" evidence="1">
    <location>
        <begin position="1"/>
        <end position="123"/>
    </location>
</feature>
<name>S8BUE7_DACHA</name>
<dbReference type="InterPro" id="IPR010730">
    <property type="entry name" value="HET"/>
</dbReference>
<feature type="compositionally biased region" description="Basic and acidic residues" evidence="1">
    <location>
        <begin position="62"/>
        <end position="81"/>
    </location>
</feature>
<reference evidence="4" key="2">
    <citation type="submission" date="2013-04" db="EMBL/GenBank/DDBJ databases">
        <title>Genomic mechanisms accounting for the adaptation to parasitism in nematode-trapping fungi.</title>
        <authorList>
            <person name="Ahren D.G."/>
        </authorList>
    </citation>
    <scope>NUCLEOTIDE SEQUENCE [LARGE SCALE GENOMIC DNA]</scope>
    <source>
        <strain evidence="4">CBS 200.50</strain>
    </source>
</reference>
<comment type="caution">
    <text evidence="3">The sequence shown here is derived from an EMBL/GenBank/DDBJ whole genome shotgun (WGS) entry which is preliminary data.</text>
</comment>
<accession>S8BUE7</accession>
<evidence type="ECO:0000256" key="1">
    <source>
        <dbReference type="SAM" id="MobiDB-lite"/>
    </source>
</evidence>
<dbReference type="AlphaFoldDB" id="S8BUE7"/>
<dbReference type="HOGENOM" id="CLU_348512_0_0_1"/>
<protein>
    <recommendedName>
        <fullName evidence="2">Heterokaryon incompatibility domain-containing protein</fullName>
    </recommendedName>
</protein>
<gene>
    <name evidence="3" type="ORF">H072_7318</name>
</gene>
<evidence type="ECO:0000259" key="2">
    <source>
        <dbReference type="Pfam" id="PF06985"/>
    </source>
</evidence>
<dbReference type="OrthoDB" id="5428508at2759"/>
<evidence type="ECO:0000313" key="4">
    <source>
        <dbReference type="Proteomes" id="UP000015100"/>
    </source>
</evidence>
<dbReference type="Pfam" id="PF06985">
    <property type="entry name" value="HET"/>
    <property type="match status" value="1"/>
</dbReference>
<proteinExistence type="predicted"/>
<organism evidence="3 4">
    <name type="scientific">Dactylellina haptotyla (strain CBS 200.50)</name>
    <name type="common">Nematode-trapping fungus</name>
    <name type="synonym">Monacrosporium haptotylum</name>
    <dbReference type="NCBI Taxonomy" id="1284197"/>
    <lineage>
        <taxon>Eukaryota</taxon>
        <taxon>Fungi</taxon>
        <taxon>Dikarya</taxon>
        <taxon>Ascomycota</taxon>
        <taxon>Pezizomycotina</taxon>
        <taxon>Orbiliomycetes</taxon>
        <taxon>Orbiliales</taxon>
        <taxon>Orbiliaceae</taxon>
        <taxon>Dactylellina</taxon>
    </lineage>
</organism>
<evidence type="ECO:0000313" key="3">
    <source>
        <dbReference type="EMBL" id="EPS38917.1"/>
    </source>
</evidence>
<feature type="domain" description="Heterokaryon incompatibility" evidence="2">
    <location>
        <begin position="192"/>
        <end position="331"/>
    </location>
</feature>
<dbReference type="Proteomes" id="UP000015100">
    <property type="component" value="Unassembled WGS sequence"/>
</dbReference>
<dbReference type="OMA" id="RMWARQE"/>
<dbReference type="EMBL" id="AQGS01000514">
    <property type="protein sequence ID" value="EPS38917.1"/>
    <property type="molecule type" value="Genomic_DNA"/>
</dbReference>
<sequence>MVERQLLASPYRSPAQARNKLIDRQGIYSPIRTPSPNQPKIPNIGPSDLHRPTTPVRPPLYRNDHHFLPDTPERTPPRPESRGYGAFLTPSPTKTPRTPIRSPSPLIFSAPATPAPTPGPISLRKDRRTTVRVAHVIECKCDEFRHKVVTREPQISGLHPGQPLLQWAKKPIQKHVSVSWTKLPINEVRGTAISYTWGDFDRENMIVGHWHDDPSRAIAMNLGTEWDISELLDRLVELTATKGSIWMDQLCVPQREDYVREILPKIPDIFRTMDVAVLMPGARCQCLEQTIEMVQSGTSKSADVVEDWLNHKCHNKAGLSSYTNRMWARQEFRYAQNLRLVWNSKKPAVCFQYDDLISGKADISAISGYATALFMQKIYEGFDLGDKNGYWLIRDATDNFARDLRKECDGLKEDRKELPVFFRMLLGLPLERVKDVDENPIYALTHSLRTFCRNMRGLAYGTHMATNQKDLVLSVWVDLPGYKLPSELKFYSASELLDDAARKMESIHHVTLSTHAPAGLFKESPGGCWRPEVFLAKKQIKEVRDLYSTLSEADSPIYMRDGKVPLQIFENNAIGRRAFVYRDLFKDSTLSKVGETMSKVVKNFDSITQTRLGGLWHEYQDRLAKLLAPSKPQKLQNKLAAGSEDTQKKKTKKEKPENIADFMSEYYFFDNLCSQNLAEEAQLPWETLEEADHYKIVYRMTCYLLGLDHDLCRRRGLELVIAPEEPAVIGLSNRITTPSWLSRFDQDTLTVSTSPNRLRPEEMAMCMIEVRKSGETSAAGLPEYQVTGSWVSCAKVKEKDIGAIAIPRDINSVQKEVMRNDGWIV</sequence>